<dbReference type="Proteomes" id="UP000499080">
    <property type="component" value="Unassembled WGS sequence"/>
</dbReference>
<dbReference type="EMBL" id="BGPR01035314">
    <property type="protein sequence ID" value="GBO10076.1"/>
    <property type="molecule type" value="Genomic_DNA"/>
</dbReference>
<evidence type="ECO:0000313" key="1">
    <source>
        <dbReference type="EMBL" id="GBO10076.1"/>
    </source>
</evidence>
<accession>A0A4Y2UEM8</accession>
<organism evidence="1 2">
    <name type="scientific">Araneus ventricosus</name>
    <name type="common">Orbweaver spider</name>
    <name type="synonym">Epeira ventricosa</name>
    <dbReference type="NCBI Taxonomy" id="182803"/>
    <lineage>
        <taxon>Eukaryota</taxon>
        <taxon>Metazoa</taxon>
        <taxon>Ecdysozoa</taxon>
        <taxon>Arthropoda</taxon>
        <taxon>Chelicerata</taxon>
        <taxon>Arachnida</taxon>
        <taxon>Araneae</taxon>
        <taxon>Araneomorphae</taxon>
        <taxon>Entelegynae</taxon>
        <taxon>Araneoidea</taxon>
        <taxon>Araneidae</taxon>
        <taxon>Araneus</taxon>
    </lineage>
</organism>
<sequence>MRSCRSVSCEADGQQSAGDTQVGRLLHSLRIPTVSAELCSETLAAWTCMWSIIPKTALSGHQFCFHGTVSMSFYFDDAWTTNTLASGVTVILSTLHGILIATDWQDKVPVVQFQ</sequence>
<protein>
    <submittedName>
        <fullName evidence="1">Uncharacterized protein</fullName>
    </submittedName>
</protein>
<reference evidence="1 2" key="1">
    <citation type="journal article" date="2019" name="Sci. Rep.">
        <title>Orb-weaving spider Araneus ventricosus genome elucidates the spidroin gene catalogue.</title>
        <authorList>
            <person name="Kono N."/>
            <person name="Nakamura H."/>
            <person name="Ohtoshi R."/>
            <person name="Moran D.A.P."/>
            <person name="Shinohara A."/>
            <person name="Yoshida Y."/>
            <person name="Fujiwara M."/>
            <person name="Mori M."/>
            <person name="Tomita M."/>
            <person name="Arakawa K."/>
        </authorList>
    </citation>
    <scope>NUCLEOTIDE SEQUENCE [LARGE SCALE GENOMIC DNA]</scope>
</reference>
<comment type="caution">
    <text evidence="1">The sequence shown here is derived from an EMBL/GenBank/DDBJ whole genome shotgun (WGS) entry which is preliminary data.</text>
</comment>
<dbReference type="AlphaFoldDB" id="A0A4Y2UEM8"/>
<evidence type="ECO:0000313" key="2">
    <source>
        <dbReference type="Proteomes" id="UP000499080"/>
    </source>
</evidence>
<proteinExistence type="predicted"/>
<keyword evidence="2" id="KW-1185">Reference proteome</keyword>
<gene>
    <name evidence="1" type="ORF">AVEN_47975_1</name>
</gene>
<name>A0A4Y2UEM8_ARAVE</name>